<accession>A0A1Y1QLT1</accession>
<evidence type="ECO:0000313" key="1">
    <source>
        <dbReference type="EMBL" id="OQX08785.1"/>
    </source>
</evidence>
<protein>
    <recommendedName>
        <fullName evidence="3">CBM-cenC domain-containing protein</fullName>
    </recommendedName>
</protein>
<dbReference type="Gene3D" id="2.60.120.260">
    <property type="entry name" value="Galactose-binding domain-like"/>
    <property type="match status" value="1"/>
</dbReference>
<name>A0A1Y1QLT1_9GAMM</name>
<dbReference type="EMBL" id="MTEJ01000165">
    <property type="protein sequence ID" value="OQX08785.1"/>
    <property type="molecule type" value="Genomic_DNA"/>
</dbReference>
<dbReference type="Gene3D" id="1.25.40.10">
    <property type="entry name" value="Tetratricopeptide repeat domain"/>
    <property type="match status" value="1"/>
</dbReference>
<evidence type="ECO:0008006" key="3">
    <source>
        <dbReference type="Google" id="ProtNLM"/>
    </source>
</evidence>
<organism evidence="1 2">
    <name type="scientific">Thiothrix lacustris</name>
    <dbReference type="NCBI Taxonomy" id="525917"/>
    <lineage>
        <taxon>Bacteria</taxon>
        <taxon>Pseudomonadati</taxon>
        <taxon>Pseudomonadota</taxon>
        <taxon>Gammaproteobacteria</taxon>
        <taxon>Thiotrichales</taxon>
        <taxon>Thiotrichaceae</taxon>
        <taxon>Thiothrix</taxon>
    </lineage>
</organism>
<dbReference type="InterPro" id="IPR011990">
    <property type="entry name" value="TPR-like_helical_dom_sf"/>
</dbReference>
<gene>
    <name evidence="1" type="ORF">BWK73_24550</name>
</gene>
<sequence length="429" mass="47772">MVQRLILLVVIGLLGWQAVTMGVAQMRSERLAAIYLGSSIPWTDAIDSIPPNASINLTSDAWVSLADQALTQDNLNHAEAYLWRAIQRNISSGGAVARLLNIRNTQGKIQEVDNIAVLSIRLWPVHEDTLLRASAHWLKKGDIAQLLPLLDKLLTQTPAYNAGLFPALHTLAQTEETAPFIKQYAHQAPAWWPAFFNYLTLNETNLSVVEAYYQARQQATKPLLKSEQMPYINRLLQAQEWQQARKIWLTTLAPTEQALAHAMLYDGGFEGSVHNEGFAWHFNPTTGVAIDTKLTGGINGKRALHIAFKQQKTPIHFQQVSQRLVLPTGDYSLSLRYRLDGLNTRKGLQWRVRCDAGATDLLGESITLKGSGSWQTLAFEFSVPDTSDTAKQGCTAQLLRLEAASQYAHDHLFEGGLWFDDIAIKAVEP</sequence>
<proteinExistence type="predicted"/>
<reference evidence="1 2" key="1">
    <citation type="submission" date="2017-01" db="EMBL/GenBank/DDBJ databases">
        <title>Novel large sulfur bacteria in the metagenomes of groundwater-fed chemosynthetic microbial mats in the Lake Huron basin.</title>
        <authorList>
            <person name="Sharrar A.M."/>
            <person name="Flood B.E."/>
            <person name="Bailey J.V."/>
            <person name="Jones D.S."/>
            <person name="Biddanda B."/>
            <person name="Ruberg S.A."/>
            <person name="Marcus D.N."/>
            <person name="Dick G.J."/>
        </authorList>
    </citation>
    <scope>NUCLEOTIDE SEQUENCE [LARGE SCALE GENOMIC DNA]</scope>
    <source>
        <strain evidence="1">A8</strain>
    </source>
</reference>
<dbReference type="Proteomes" id="UP000192491">
    <property type="component" value="Unassembled WGS sequence"/>
</dbReference>
<comment type="caution">
    <text evidence="1">The sequence shown here is derived from an EMBL/GenBank/DDBJ whole genome shotgun (WGS) entry which is preliminary data.</text>
</comment>
<dbReference type="AlphaFoldDB" id="A0A1Y1QLT1"/>
<evidence type="ECO:0000313" key="2">
    <source>
        <dbReference type="Proteomes" id="UP000192491"/>
    </source>
</evidence>